<gene>
    <name evidence="4" type="ORF">KGD82_11740</name>
</gene>
<organism evidence="4 5">
    <name type="scientific">Nocardiopsis eucommiae</name>
    <dbReference type="NCBI Taxonomy" id="2831970"/>
    <lineage>
        <taxon>Bacteria</taxon>
        <taxon>Bacillati</taxon>
        <taxon>Actinomycetota</taxon>
        <taxon>Actinomycetes</taxon>
        <taxon>Streptosporangiales</taxon>
        <taxon>Nocardiopsidaceae</taxon>
        <taxon>Nocardiopsis</taxon>
    </lineage>
</organism>
<keyword evidence="2 4" id="KW-0560">Oxidoreductase</keyword>
<evidence type="ECO:0000313" key="5">
    <source>
        <dbReference type="Proteomes" id="UP000682416"/>
    </source>
</evidence>
<dbReference type="PANTHER" id="PTHR30004">
    <property type="entry name" value="4-HYDROXYTHREONINE-4-PHOSPHATE DEHYDROGENASE"/>
    <property type="match status" value="1"/>
</dbReference>
<keyword evidence="1" id="KW-0479">Metal-binding</keyword>
<proteinExistence type="predicted"/>
<name>A0A975QM19_9ACTN</name>
<dbReference type="AlphaFoldDB" id="A0A975QM19"/>
<dbReference type="RefSeq" id="WP_431870121.1">
    <property type="nucleotide sequence ID" value="NZ_CBDRIY010000014.1"/>
</dbReference>
<dbReference type="GO" id="GO:0051287">
    <property type="term" value="F:NAD binding"/>
    <property type="evidence" value="ECO:0007669"/>
    <property type="project" value="InterPro"/>
</dbReference>
<sequence>MTTSSQPRPRVAITLGDPAGVGPELIAKLLSRPENTGAADIVLVSDPEELRSAGEDAGVAIEYGDAGSGLPVLYDNGAARPAGSEGGFERRAATEAGGRWALANLAVALDMAKDGRVDAILFAPLNKSSLHLAGMTENDELRWFEEVLGVESFTSELNVLPGLWTARVTSHVSIADVHSGITRDNVVEAGLLLDQVLRGSGLDSPRIGVCALNPHAGESGRFGRHEIDVIGPAVADLAGQGLDVKGPFPSDTIFLRARSGEFDGVLTMYHDQGQIAMKLMGFDGGVTIAGGLPVPICTPAHGTAFDVVGRGVANTGSVQNAFDLAVSIGGRRSVDA</sequence>
<keyword evidence="5" id="KW-1185">Reference proteome</keyword>
<protein>
    <submittedName>
        <fullName evidence="4">4-hydroxythreonine-4-phosphate dehydrogenase PdxA</fullName>
        <ecNumber evidence="4">1.1.1.262</ecNumber>
    </submittedName>
</protein>
<accession>A0A975QM19</accession>
<dbReference type="Proteomes" id="UP000682416">
    <property type="component" value="Chromosome"/>
</dbReference>
<dbReference type="KEGG" id="nec:KGD82_11740"/>
<keyword evidence="3" id="KW-0520">NAD</keyword>
<dbReference type="GO" id="GO:0050570">
    <property type="term" value="F:4-hydroxythreonine-4-phosphate dehydrogenase activity"/>
    <property type="evidence" value="ECO:0007669"/>
    <property type="project" value="UniProtKB-EC"/>
</dbReference>
<evidence type="ECO:0000256" key="1">
    <source>
        <dbReference type="ARBA" id="ARBA00022723"/>
    </source>
</evidence>
<dbReference type="PANTHER" id="PTHR30004:SF3">
    <property type="entry name" value="4-HYDROXYTHREONINE-4-PHOSPHATE DEHYDROGENASE 2-RELATED"/>
    <property type="match status" value="1"/>
</dbReference>
<reference evidence="4" key="1">
    <citation type="submission" date="2021-05" db="EMBL/GenBank/DDBJ databases">
        <authorList>
            <person name="Kaiqin L."/>
            <person name="Jian G."/>
        </authorList>
    </citation>
    <scope>NUCLEOTIDE SEQUENCE</scope>
    <source>
        <strain evidence="4">HDS5</strain>
    </source>
</reference>
<dbReference type="SUPFAM" id="SSF53659">
    <property type="entry name" value="Isocitrate/Isopropylmalate dehydrogenase-like"/>
    <property type="match status" value="1"/>
</dbReference>
<evidence type="ECO:0000256" key="2">
    <source>
        <dbReference type="ARBA" id="ARBA00023002"/>
    </source>
</evidence>
<dbReference type="InterPro" id="IPR005255">
    <property type="entry name" value="PdxA_fam"/>
</dbReference>
<dbReference type="GO" id="GO:0046872">
    <property type="term" value="F:metal ion binding"/>
    <property type="evidence" value="ECO:0007669"/>
    <property type="project" value="UniProtKB-KW"/>
</dbReference>
<dbReference type="EMBL" id="CP074402">
    <property type="protein sequence ID" value="QVJ02840.1"/>
    <property type="molecule type" value="Genomic_DNA"/>
</dbReference>
<evidence type="ECO:0000256" key="3">
    <source>
        <dbReference type="ARBA" id="ARBA00023027"/>
    </source>
</evidence>
<dbReference type="EC" id="1.1.1.262" evidence="4"/>
<evidence type="ECO:0000313" key="4">
    <source>
        <dbReference type="EMBL" id="QVJ02840.1"/>
    </source>
</evidence>
<dbReference type="Pfam" id="PF04166">
    <property type="entry name" value="PdxA"/>
    <property type="match status" value="1"/>
</dbReference>
<dbReference type="Gene3D" id="3.40.718.10">
    <property type="entry name" value="Isopropylmalate Dehydrogenase"/>
    <property type="match status" value="1"/>
</dbReference>